<evidence type="ECO:0000313" key="18">
    <source>
        <dbReference type="Proteomes" id="UP000464374"/>
    </source>
</evidence>
<evidence type="ECO:0000256" key="11">
    <source>
        <dbReference type="ARBA" id="ARBA00022842"/>
    </source>
</evidence>
<keyword evidence="5 13" id="KW-0597">Phosphoprotein</keyword>
<dbReference type="InterPro" id="IPR036850">
    <property type="entry name" value="NDK-like_dom_sf"/>
</dbReference>
<dbReference type="GO" id="GO:0006228">
    <property type="term" value="P:UTP biosynthetic process"/>
    <property type="evidence" value="ECO:0007669"/>
    <property type="project" value="UniProtKB-UniRule"/>
</dbReference>
<keyword evidence="10 13" id="KW-0067">ATP-binding</keyword>
<comment type="function">
    <text evidence="13">Major role in the synthesis of nucleoside triphosphates other than ATP. The ATP gamma phosphate is transferred to the NDP beta phosphate via a ping-pong mechanism, using a phosphorylated active-site intermediate.</text>
</comment>
<dbReference type="GO" id="GO:0005737">
    <property type="term" value="C:cytoplasm"/>
    <property type="evidence" value="ECO:0007669"/>
    <property type="project" value="UniProtKB-SubCell"/>
</dbReference>
<dbReference type="CDD" id="cd04413">
    <property type="entry name" value="NDPk_I"/>
    <property type="match status" value="1"/>
</dbReference>
<dbReference type="PROSITE" id="PS51374">
    <property type="entry name" value="NDPK_LIKE"/>
    <property type="match status" value="1"/>
</dbReference>
<dbReference type="InterPro" id="IPR001564">
    <property type="entry name" value="Nucleoside_diP_kinase"/>
</dbReference>
<evidence type="ECO:0000256" key="4">
    <source>
        <dbReference type="ARBA" id="ARBA00017632"/>
    </source>
</evidence>
<accession>A0A6P1XY46</accession>
<evidence type="ECO:0000256" key="15">
    <source>
        <dbReference type="RuleBase" id="RU004011"/>
    </source>
</evidence>
<evidence type="ECO:0000256" key="6">
    <source>
        <dbReference type="ARBA" id="ARBA00022679"/>
    </source>
</evidence>
<feature type="binding site" evidence="13 14">
    <location>
        <position position="9"/>
    </location>
    <ligand>
        <name>ATP</name>
        <dbReference type="ChEBI" id="CHEBI:30616"/>
    </ligand>
</feature>
<keyword evidence="11 13" id="KW-0460">Magnesium</keyword>
<evidence type="ECO:0000256" key="9">
    <source>
        <dbReference type="ARBA" id="ARBA00022777"/>
    </source>
</evidence>
<evidence type="ECO:0000256" key="2">
    <source>
        <dbReference type="ARBA" id="ARBA00008142"/>
    </source>
</evidence>
<feature type="binding site" evidence="13 14">
    <location>
        <position position="113"/>
    </location>
    <ligand>
        <name>ATP</name>
        <dbReference type="ChEBI" id="CHEBI:30616"/>
    </ligand>
</feature>
<dbReference type="Gene3D" id="3.30.70.141">
    <property type="entry name" value="Nucleoside diphosphate kinase-like domain"/>
    <property type="match status" value="1"/>
</dbReference>
<feature type="active site" description="Pros-phosphohistidine intermediate" evidence="13 14">
    <location>
        <position position="116"/>
    </location>
</feature>
<dbReference type="HAMAP" id="MF_00451">
    <property type="entry name" value="NDP_kinase"/>
    <property type="match status" value="1"/>
</dbReference>
<gene>
    <name evidence="13" type="primary">ndk</name>
    <name evidence="17" type="ORF">GWP43_02205</name>
</gene>
<feature type="binding site" evidence="13 14">
    <location>
        <position position="58"/>
    </location>
    <ligand>
        <name>ATP</name>
        <dbReference type="ChEBI" id="CHEBI:30616"/>
    </ligand>
</feature>
<feature type="domain" description="Nucleoside diphosphate kinase-like" evidence="16">
    <location>
        <begin position="1"/>
        <end position="139"/>
    </location>
</feature>
<dbReference type="AlphaFoldDB" id="A0A6P1XY46"/>
<feature type="binding site" evidence="13 14">
    <location>
        <position position="103"/>
    </location>
    <ligand>
        <name>ATP</name>
        <dbReference type="ChEBI" id="CHEBI:30616"/>
    </ligand>
</feature>
<dbReference type="NCBIfam" id="NF001908">
    <property type="entry name" value="PRK00668.1"/>
    <property type="match status" value="1"/>
</dbReference>
<comment type="catalytic activity">
    <reaction evidence="13">
        <text>a ribonucleoside 5'-diphosphate + ATP = a ribonucleoside 5'-triphosphate + ADP</text>
        <dbReference type="Rhea" id="RHEA:18113"/>
        <dbReference type="ChEBI" id="CHEBI:30616"/>
        <dbReference type="ChEBI" id="CHEBI:57930"/>
        <dbReference type="ChEBI" id="CHEBI:61557"/>
        <dbReference type="ChEBI" id="CHEBI:456216"/>
        <dbReference type="EC" id="2.7.4.6"/>
    </reaction>
</comment>
<reference evidence="17 18" key="1">
    <citation type="submission" date="2020-01" db="EMBL/GenBank/DDBJ databases">
        <title>Complete genome sequence of a human oral phylogroup 1 Treponema sp. strain ATCC 700766, originally isolated from periodontitis dental plaque.</title>
        <authorList>
            <person name="Chan Y."/>
            <person name="Huo Y.-B."/>
            <person name="Yu X.-L."/>
            <person name="Zeng H."/>
            <person name="Leung W.-K."/>
            <person name="Watt R.M."/>
        </authorList>
    </citation>
    <scope>NUCLEOTIDE SEQUENCE [LARGE SCALE GENOMIC DNA]</scope>
    <source>
        <strain evidence="17 18">OMZ 804</strain>
    </source>
</reference>
<keyword evidence="8 13" id="KW-0547">Nucleotide-binding</keyword>
<organism evidence="17 18">
    <name type="scientific">Treponema vincentii</name>
    <dbReference type="NCBI Taxonomy" id="69710"/>
    <lineage>
        <taxon>Bacteria</taxon>
        <taxon>Pseudomonadati</taxon>
        <taxon>Spirochaetota</taxon>
        <taxon>Spirochaetia</taxon>
        <taxon>Spirochaetales</taxon>
        <taxon>Treponemataceae</taxon>
        <taxon>Treponema</taxon>
    </lineage>
</organism>
<dbReference type="SMART" id="SM00562">
    <property type="entry name" value="NDK"/>
    <property type="match status" value="1"/>
</dbReference>
<dbReference type="SUPFAM" id="SSF54919">
    <property type="entry name" value="Nucleoside diphosphate kinase, NDK"/>
    <property type="match status" value="1"/>
</dbReference>
<evidence type="ECO:0000256" key="3">
    <source>
        <dbReference type="ARBA" id="ARBA00012966"/>
    </source>
</evidence>
<comment type="cofactor">
    <cofactor evidence="1 13">
        <name>Mg(2+)</name>
        <dbReference type="ChEBI" id="CHEBI:18420"/>
    </cofactor>
</comment>
<evidence type="ECO:0000313" key="17">
    <source>
        <dbReference type="EMBL" id="QHX42456.1"/>
    </source>
</evidence>
<dbReference type="PRINTS" id="PR01243">
    <property type="entry name" value="NUCDPKINASE"/>
</dbReference>
<comment type="subcellular location">
    <subcellularLocation>
        <location evidence="13">Cytoplasm</location>
    </subcellularLocation>
</comment>
<dbReference type="InterPro" id="IPR034907">
    <property type="entry name" value="NDK-like_dom"/>
</dbReference>
<dbReference type="RefSeq" id="WP_162662353.1">
    <property type="nucleotide sequence ID" value="NZ_CP048020.1"/>
</dbReference>
<sequence>MERTFVMMKPGVVQRRIAGEVLSRFEKKKGLKLVALKLMRISPELAKKHYAEHADKPFFGELVQYITSGPVVAMAFEGDDAVAIVRKLCGATKVLNAEPGTIRGDYALHTNINVVHSSDSAESAARELSLFFQPEEFFSWEDGNKDWF</sequence>
<comment type="similarity">
    <text evidence="2 13 14 15">Belongs to the NDK family.</text>
</comment>
<evidence type="ECO:0000256" key="7">
    <source>
        <dbReference type="ARBA" id="ARBA00022723"/>
    </source>
</evidence>
<evidence type="ECO:0000256" key="14">
    <source>
        <dbReference type="PROSITE-ProRule" id="PRU00706"/>
    </source>
</evidence>
<keyword evidence="12 13" id="KW-0546">Nucleotide metabolism</keyword>
<dbReference type="FunFam" id="3.30.70.141:FF:000003">
    <property type="entry name" value="Nucleoside diphosphate kinase"/>
    <property type="match status" value="1"/>
</dbReference>
<evidence type="ECO:0000256" key="10">
    <source>
        <dbReference type="ARBA" id="ARBA00022840"/>
    </source>
</evidence>
<dbReference type="GO" id="GO:0006241">
    <property type="term" value="P:CTP biosynthetic process"/>
    <property type="evidence" value="ECO:0007669"/>
    <property type="project" value="UniProtKB-UniRule"/>
</dbReference>
<feature type="binding site" evidence="13 14">
    <location>
        <position position="92"/>
    </location>
    <ligand>
        <name>ATP</name>
        <dbReference type="ChEBI" id="CHEBI:30616"/>
    </ligand>
</feature>
<keyword evidence="6 13" id="KW-0808">Transferase</keyword>
<keyword evidence="9 13" id="KW-0418">Kinase</keyword>
<comment type="catalytic activity">
    <reaction evidence="13">
        <text>a 2'-deoxyribonucleoside 5'-diphosphate + ATP = a 2'-deoxyribonucleoside 5'-triphosphate + ADP</text>
        <dbReference type="Rhea" id="RHEA:44640"/>
        <dbReference type="ChEBI" id="CHEBI:30616"/>
        <dbReference type="ChEBI" id="CHEBI:61560"/>
        <dbReference type="ChEBI" id="CHEBI:73316"/>
        <dbReference type="ChEBI" id="CHEBI:456216"/>
        <dbReference type="EC" id="2.7.4.6"/>
    </reaction>
</comment>
<name>A0A6P1XY46_9SPIR</name>
<keyword evidence="7 13" id="KW-0479">Metal-binding</keyword>
<proteinExistence type="inferred from homology"/>
<dbReference type="GO" id="GO:0006183">
    <property type="term" value="P:GTP biosynthetic process"/>
    <property type="evidence" value="ECO:0007669"/>
    <property type="project" value="UniProtKB-UniRule"/>
</dbReference>
<dbReference type="GO" id="GO:0005524">
    <property type="term" value="F:ATP binding"/>
    <property type="evidence" value="ECO:0007669"/>
    <property type="project" value="UniProtKB-UniRule"/>
</dbReference>
<evidence type="ECO:0000256" key="5">
    <source>
        <dbReference type="ARBA" id="ARBA00022553"/>
    </source>
</evidence>
<dbReference type="GO" id="GO:0046872">
    <property type="term" value="F:metal ion binding"/>
    <property type="evidence" value="ECO:0007669"/>
    <property type="project" value="UniProtKB-KW"/>
</dbReference>
<dbReference type="KEGG" id="trz:GWP43_02205"/>
<comment type="subunit">
    <text evidence="13">Homotetramer.</text>
</comment>
<dbReference type="PANTHER" id="PTHR11349">
    <property type="entry name" value="NUCLEOSIDE DIPHOSPHATE KINASE"/>
    <property type="match status" value="1"/>
</dbReference>
<dbReference type="Proteomes" id="UP000464374">
    <property type="component" value="Chromosome"/>
</dbReference>
<evidence type="ECO:0000256" key="12">
    <source>
        <dbReference type="ARBA" id="ARBA00023080"/>
    </source>
</evidence>
<dbReference type="EC" id="2.7.4.6" evidence="3 13"/>
<protein>
    <recommendedName>
        <fullName evidence="4 13">Nucleoside diphosphate kinase</fullName>
        <shortName evidence="13">NDK</shortName>
        <shortName evidence="13">NDP kinase</shortName>
        <ecNumber evidence="3 13">2.7.4.6</ecNumber>
    </recommendedName>
    <alternativeName>
        <fullName evidence="13">Nucleoside-2-P kinase</fullName>
    </alternativeName>
</protein>
<dbReference type="Pfam" id="PF00334">
    <property type="entry name" value="NDK"/>
    <property type="match status" value="1"/>
</dbReference>
<evidence type="ECO:0000256" key="8">
    <source>
        <dbReference type="ARBA" id="ARBA00022741"/>
    </source>
</evidence>
<dbReference type="EMBL" id="CP048020">
    <property type="protein sequence ID" value="QHX42456.1"/>
    <property type="molecule type" value="Genomic_DNA"/>
</dbReference>
<feature type="binding site" evidence="13 14">
    <location>
        <position position="86"/>
    </location>
    <ligand>
        <name>ATP</name>
        <dbReference type="ChEBI" id="CHEBI:30616"/>
    </ligand>
</feature>
<evidence type="ECO:0000256" key="13">
    <source>
        <dbReference type="HAMAP-Rule" id="MF_00451"/>
    </source>
</evidence>
<dbReference type="GO" id="GO:0004550">
    <property type="term" value="F:nucleoside diphosphate kinase activity"/>
    <property type="evidence" value="ECO:0007669"/>
    <property type="project" value="UniProtKB-UniRule"/>
</dbReference>
<keyword evidence="13" id="KW-0963">Cytoplasm</keyword>
<evidence type="ECO:0000256" key="1">
    <source>
        <dbReference type="ARBA" id="ARBA00001946"/>
    </source>
</evidence>
<evidence type="ECO:0000259" key="16">
    <source>
        <dbReference type="SMART" id="SM00562"/>
    </source>
</evidence>